<evidence type="ECO:0000256" key="4">
    <source>
        <dbReference type="ARBA" id="ARBA00023136"/>
    </source>
</evidence>
<dbReference type="Proteomes" id="UP000576480">
    <property type="component" value="Unassembled WGS sequence"/>
</dbReference>
<dbReference type="PANTHER" id="PTHR43632">
    <property type="entry name" value="PERMEASE COMPONENT OF TUNGSTATE ABC TRANSPORTER"/>
    <property type="match status" value="1"/>
</dbReference>
<accession>A0A6V8P7Y9</accession>
<proteinExistence type="inferred from homology"/>
<dbReference type="NCBIfam" id="NF038017">
    <property type="entry name" value="ABC_perm1"/>
    <property type="match status" value="1"/>
</dbReference>
<dbReference type="InterPro" id="IPR035906">
    <property type="entry name" value="MetI-like_sf"/>
</dbReference>
<dbReference type="Pfam" id="PF00528">
    <property type="entry name" value="BPD_transp_1"/>
    <property type="match status" value="1"/>
</dbReference>
<evidence type="ECO:0000313" key="9">
    <source>
        <dbReference type="Proteomes" id="UP000576480"/>
    </source>
</evidence>
<dbReference type="PANTHER" id="PTHR43632:SF1">
    <property type="entry name" value="PERMEASE COMPONENT OF TUNGSTATE ABC TRANSPORTER"/>
    <property type="match status" value="1"/>
</dbReference>
<keyword evidence="3 5" id="KW-1133">Transmembrane helix</keyword>
<feature type="transmembrane region" description="Helical" evidence="5">
    <location>
        <begin position="98"/>
        <end position="123"/>
    </location>
</feature>
<reference evidence="9 10" key="1">
    <citation type="journal article" date="2020" name="Front. Microbiol.">
        <title>Single-cell genomics of novel Actinobacteria with the Wood-Ljungdahl pathway discovered in a serpentinizing system.</title>
        <authorList>
            <person name="Merino N."/>
            <person name="Kawai M."/>
            <person name="Boyd E.S."/>
            <person name="Colman D.R."/>
            <person name="McGlynn S.E."/>
            <person name="Nealson K.H."/>
            <person name="Kurokawa K."/>
            <person name="Hongoh Y."/>
        </authorList>
    </citation>
    <scope>NUCLEOTIDE SEQUENCE [LARGE SCALE GENOMIC DNA]</scope>
    <source>
        <strain evidence="7 10">S33</strain>
        <strain evidence="8 9">S43</strain>
    </source>
</reference>
<feature type="transmembrane region" description="Helical" evidence="5">
    <location>
        <begin position="32"/>
        <end position="53"/>
    </location>
</feature>
<comment type="similarity">
    <text evidence="5">Belongs to the binding-protein-dependent transport system permease family.</text>
</comment>
<dbReference type="Proteomes" id="UP000591948">
    <property type="component" value="Unassembled WGS sequence"/>
</dbReference>
<sequence>MDLIWQGLLEAVHLLLSLDAEVFEIALLSLKVSGSAVLLSLLVGIPAGMFLALTRFPGRNFLVSLVNTGMGLPPVVVGLGVSLFLWRSGPFGLFNLMYTPAAMVIAQIIIASPIVTGLVLAAMQQLDPRLHLQALSLGATRWQALWILLREARLPTLAAIMAGFGGVISEIGAVMMVGGNIKGQTRVLTTATVLEARRGNFDLAIALSIILLALSFGVNYLLTMIQQRKGGAPWDSRPFRWK</sequence>
<gene>
    <name evidence="7" type="ORF">HKBW3S33_01184</name>
    <name evidence="8" type="ORF">HKBW3S43_00825</name>
</gene>
<evidence type="ECO:0000256" key="3">
    <source>
        <dbReference type="ARBA" id="ARBA00022989"/>
    </source>
</evidence>
<comment type="subcellular location">
    <subcellularLocation>
        <location evidence="5">Cell membrane</location>
        <topology evidence="5">Multi-pass membrane protein</topology>
    </subcellularLocation>
    <subcellularLocation>
        <location evidence="1">Membrane</location>
        <topology evidence="1">Multi-pass membrane protein</topology>
    </subcellularLocation>
</comment>
<evidence type="ECO:0000313" key="10">
    <source>
        <dbReference type="Proteomes" id="UP000591948"/>
    </source>
</evidence>
<dbReference type="InterPro" id="IPR049783">
    <property type="entry name" value="ABC_perm_TupB-like"/>
</dbReference>
<evidence type="ECO:0000256" key="5">
    <source>
        <dbReference type="RuleBase" id="RU363032"/>
    </source>
</evidence>
<dbReference type="PROSITE" id="PS50928">
    <property type="entry name" value="ABC_TM1"/>
    <property type="match status" value="1"/>
</dbReference>
<dbReference type="GO" id="GO:0005886">
    <property type="term" value="C:plasma membrane"/>
    <property type="evidence" value="ECO:0007669"/>
    <property type="project" value="UniProtKB-SubCell"/>
</dbReference>
<keyword evidence="5" id="KW-0813">Transport</keyword>
<evidence type="ECO:0000313" key="7">
    <source>
        <dbReference type="EMBL" id="GFP27774.1"/>
    </source>
</evidence>
<name>A0A6V8P7Y9_9ACTN</name>
<keyword evidence="2 5" id="KW-0812">Transmembrane</keyword>
<feature type="transmembrane region" description="Helical" evidence="5">
    <location>
        <begin position="157"/>
        <end position="181"/>
    </location>
</feature>
<keyword evidence="10" id="KW-1185">Reference proteome</keyword>
<comment type="caution">
    <text evidence="7">The sequence shown here is derived from an EMBL/GenBank/DDBJ whole genome shotgun (WGS) entry which is preliminary data.</text>
</comment>
<dbReference type="AlphaFoldDB" id="A0A6V8P7Y9"/>
<evidence type="ECO:0000256" key="1">
    <source>
        <dbReference type="ARBA" id="ARBA00004141"/>
    </source>
</evidence>
<dbReference type="EMBL" id="BLSB01000044">
    <property type="protein sequence ID" value="GFP35033.1"/>
    <property type="molecule type" value="Genomic_DNA"/>
</dbReference>
<evidence type="ECO:0000259" key="6">
    <source>
        <dbReference type="PROSITE" id="PS50928"/>
    </source>
</evidence>
<feature type="domain" description="ABC transmembrane type-1" evidence="6">
    <location>
        <begin position="26"/>
        <end position="222"/>
    </location>
</feature>
<organism evidence="7 10">
    <name type="scientific">Candidatus Hakubella thermalkaliphila</name>
    <dbReference type="NCBI Taxonomy" id="2754717"/>
    <lineage>
        <taxon>Bacteria</taxon>
        <taxon>Bacillati</taxon>
        <taxon>Actinomycetota</taxon>
        <taxon>Actinomycetota incertae sedis</taxon>
        <taxon>Candidatus Hakubellales</taxon>
        <taxon>Candidatus Hakubellaceae</taxon>
        <taxon>Candidatus Hakubella</taxon>
    </lineage>
</organism>
<evidence type="ECO:0000256" key="2">
    <source>
        <dbReference type="ARBA" id="ARBA00022692"/>
    </source>
</evidence>
<dbReference type="SUPFAM" id="SSF161098">
    <property type="entry name" value="MetI-like"/>
    <property type="match status" value="1"/>
</dbReference>
<dbReference type="CDD" id="cd06261">
    <property type="entry name" value="TM_PBP2"/>
    <property type="match status" value="1"/>
</dbReference>
<keyword evidence="4 5" id="KW-0472">Membrane</keyword>
<feature type="transmembrane region" description="Helical" evidence="5">
    <location>
        <begin position="65"/>
        <end position="86"/>
    </location>
</feature>
<dbReference type="Gene3D" id="1.10.3720.10">
    <property type="entry name" value="MetI-like"/>
    <property type="match status" value="1"/>
</dbReference>
<evidence type="ECO:0000313" key="8">
    <source>
        <dbReference type="EMBL" id="GFP35033.1"/>
    </source>
</evidence>
<feature type="transmembrane region" description="Helical" evidence="5">
    <location>
        <begin position="201"/>
        <end position="222"/>
    </location>
</feature>
<dbReference type="InterPro" id="IPR000515">
    <property type="entry name" value="MetI-like"/>
</dbReference>
<dbReference type="EMBL" id="BLRY01000065">
    <property type="protein sequence ID" value="GFP27774.1"/>
    <property type="molecule type" value="Genomic_DNA"/>
</dbReference>
<dbReference type="RefSeq" id="WP_176229709.1">
    <property type="nucleotide sequence ID" value="NZ_BLRY01000065.1"/>
</dbReference>
<protein>
    <submittedName>
        <fullName evidence="7">Tungstate transport system permease protein</fullName>
    </submittedName>
</protein>
<dbReference type="GO" id="GO:0055085">
    <property type="term" value="P:transmembrane transport"/>
    <property type="evidence" value="ECO:0007669"/>
    <property type="project" value="InterPro"/>
</dbReference>